<evidence type="ECO:0000256" key="10">
    <source>
        <dbReference type="SAM" id="Phobius"/>
    </source>
</evidence>
<feature type="transmembrane region" description="Helical" evidence="10">
    <location>
        <begin position="413"/>
        <end position="430"/>
    </location>
</feature>
<feature type="transmembrane region" description="Helical" evidence="10">
    <location>
        <begin position="14"/>
        <end position="33"/>
    </location>
</feature>
<dbReference type="GO" id="GO:0015297">
    <property type="term" value="F:antiporter activity"/>
    <property type="evidence" value="ECO:0007669"/>
    <property type="project" value="InterPro"/>
</dbReference>
<evidence type="ECO:0000256" key="5">
    <source>
        <dbReference type="ARBA" id="ARBA00022475"/>
    </source>
</evidence>
<dbReference type="PANTHER" id="PTHR43823">
    <property type="entry name" value="SPORULATION PROTEIN YKVU"/>
    <property type="match status" value="1"/>
</dbReference>
<feature type="transmembrane region" description="Helical" evidence="10">
    <location>
        <begin position="163"/>
        <end position="183"/>
    </location>
</feature>
<dbReference type="Pfam" id="PF01554">
    <property type="entry name" value="MatE"/>
    <property type="match status" value="2"/>
</dbReference>
<dbReference type="Proteomes" id="UP000095706">
    <property type="component" value="Unassembled WGS sequence"/>
</dbReference>
<dbReference type="GO" id="GO:0005886">
    <property type="term" value="C:plasma membrane"/>
    <property type="evidence" value="ECO:0007669"/>
    <property type="project" value="UniProtKB-SubCell"/>
</dbReference>
<protein>
    <recommendedName>
        <fullName evidence="3">Multidrug export protein MepA</fullName>
    </recommendedName>
</protein>
<evidence type="ECO:0000313" key="12">
    <source>
        <dbReference type="Proteomes" id="UP000095706"/>
    </source>
</evidence>
<dbReference type="GO" id="GO:0046677">
    <property type="term" value="P:response to antibiotic"/>
    <property type="evidence" value="ECO:0007669"/>
    <property type="project" value="UniProtKB-KW"/>
</dbReference>
<sequence>MSQSLAKDFNFHSLLKFAFPSIIMMIFMSLYSIVDGFFIAQYVDSMALSAANIVYPAVSILLAVGIMFGTGGSAVVAAKIGQEKQEEANRNFSALTLTTLIIGILGAVLGNLFCRQICSLLGATPVLMDYGTAYLRTILSFAPVCLLQALFQSFFVTAGRPGLGLSLTVSAGITNMILDYLFVVPLHLGVAGAALATGLGQCIPSVAGILYFTFARKGLRFTRPEFSKGLLSTSCFNGSSEMVSNLSAAVVTYLFNMLMLKFEGEIGVAAITAILYGQFLFVALYLGYSIGVAPVFSFNYGSRNKQRLIRLYRISIRFVVVSSVIIALVAAFGSPVISAVFMQKGTYGFELTRHGGYLFSIAYLFCGTNIVASGIFTALSDGKTSALISFLRTFVFIVLSALLLPLVLGTNGVWLSIPVAEFLTLFISVPKLSRYFKDPKVATETQTSPN</sequence>
<dbReference type="GO" id="GO:0042910">
    <property type="term" value="F:xenobiotic transmembrane transporter activity"/>
    <property type="evidence" value="ECO:0007669"/>
    <property type="project" value="InterPro"/>
</dbReference>
<dbReference type="EMBL" id="CYYV01000009">
    <property type="protein sequence ID" value="CUO45634.1"/>
    <property type="molecule type" value="Genomic_DNA"/>
</dbReference>
<gene>
    <name evidence="11" type="primary">mepA_14</name>
    <name evidence="11" type="ORF">ERS852406_02015</name>
</gene>
<keyword evidence="9" id="KW-0046">Antibiotic resistance</keyword>
<evidence type="ECO:0000313" key="11">
    <source>
        <dbReference type="EMBL" id="CUO45634.1"/>
    </source>
</evidence>
<dbReference type="InterPro" id="IPR048279">
    <property type="entry name" value="MdtK-like"/>
</dbReference>
<dbReference type="InterPro" id="IPR045070">
    <property type="entry name" value="MATE_MepA-like"/>
</dbReference>
<keyword evidence="7 10" id="KW-1133">Transmembrane helix</keyword>
<feature type="transmembrane region" description="Helical" evidence="10">
    <location>
        <begin position="235"/>
        <end position="255"/>
    </location>
</feature>
<evidence type="ECO:0000256" key="3">
    <source>
        <dbReference type="ARBA" id="ARBA00022106"/>
    </source>
</evidence>
<feature type="transmembrane region" description="Helical" evidence="10">
    <location>
        <begin position="357"/>
        <end position="379"/>
    </location>
</feature>
<evidence type="ECO:0000256" key="9">
    <source>
        <dbReference type="ARBA" id="ARBA00023251"/>
    </source>
</evidence>
<dbReference type="RefSeq" id="WP_070103220.1">
    <property type="nucleotide sequence ID" value="NZ_CYYV01000009.1"/>
</dbReference>
<reference evidence="11 12" key="1">
    <citation type="submission" date="2015-09" db="EMBL/GenBank/DDBJ databases">
        <authorList>
            <consortium name="Pathogen Informatics"/>
        </authorList>
    </citation>
    <scope>NUCLEOTIDE SEQUENCE [LARGE SCALE GENOMIC DNA]</scope>
    <source>
        <strain evidence="11 12">2789STDY5608849</strain>
    </source>
</reference>
<dbReference type="PANTHER" id="PTHR43823:SF3">
    <property type="entry name" value="MULTIDRUG EXPORT PROTEIN MEPA"/>
    <property type="match status" value="1"/>
</dbReference>
<evidence type="ECO:0000256" key="1">
    <source>
        <dbReference type="ARBA" id="ARBA00004651"/>
    </source>
</evidence>
<dbReference type="CDD" id="cd13143">
    <property type="entry name" value="MATE_MepA_like"/>
    <property type="match status" value="1"/>
</dbReference>
<evidence type="ECO:0000256" key="8">
    <source>
        <dbReference type="ARBA" id="ARBA00023136"/>
    </source>
</evidence>
<dbReference type="InterPro" id="IPR051327">
    <property type="entry name" value="MATE_MepA_subfamily"/>
</dbReference>
<dbReference type="AlphaFoldDB" id="A0A174F6C8"/>
<keyword evidence="5" id="KW-1003">Cell membrane</keyword>
<accession>A0A174F6C8</accession>
<name>A0A174F6C8_9FIRM</name>
<feature type="transmembrane region" description="Helical" evidence="10">
    <location>
        <begin position="53"/>
        <end position="80"/>
    </location>
</feature>
<feature type="transmembrane region" description="Helical" evidence="10">
    <location>
        <begin position="133"/>
        <end position="151"/>
    </location>
</feature>
<organism evidence="11 12">
    <name type="scientific">Fusicatenibacter saccharivorans</name>
    <dbReference type="NCBI Taxonomy" id="1150298"/>
    <lineage>
        <taxon>Bacteria</taxon>
        <taxon>Bacillati</taxon>
        <taxon>Bacillota</taxon>
        <taxon>Clostridia</taxon>
        <taxon>Lachnospirales</taxon>
        <taxon>Lachnospiraceae</taxon>
        <taxon>Fusicatenibacter</taxon>
    </lineage>
</organism>
<comment type="subcellular location">
    <subcellularLocation>
        <location evidence="1">Cell membrane</location>
        <topology evidence="1">Multi-pass membrane protein</topology>
    </subcellularLocation>
</comment>
<feature type="transmembrane region" description="Helical" evidence="10">
    <location>
        <begin position="267"/>
        <end position="293"/>
    </location>
</feature>
<feature type="transmembrane region" description="Helical" evidence="10">
    <location>
        <begin position="314"/>
        <end position="337"/>
    </location>
</feature>
<evidence type="ECO:0000256" key="7">
    <source>
        <dbReference type="ARBA" id="ARBA00022989"/>
    </source>
</evidence>
<keyword evidence="8 10" id="KW-0472">Membrane</keyword>
<proteinExistence type="inferred from homology"/>
<keyword evidence="6 10" id="KW-0812">Transmembrane</keyword>
<feature type="transmembrane region" description="Helical" evidence="10">
    <location>
        <begin position="386"/>
        <end position="407"/>
    </location>
</feature>
<keyword evidence="4" id="KW-0813">Transport</keyword>
<comment type="similarity">
    <text evidence="2">Belongs to the multi antimicrobial extrusion (MATE) (TC 2.A.66.1) family. MepA subfamily.</text>
</comment>
<feature type="transmembrane region" description="Helical" evidence="10">
    <location>
        <begin position="189"/>
        <end position="214"/>
    </location>
</feature>
<dbReference type="InterPro" id="IPR002528">
    <property type="entry name" value="MATE_fam"/>
</dbReference>
<feature type="transmembrane region" description="Helical" evidence="10">
    <location>
        <begin position="92"/>
        <end position="113"/>
    </location>
</feature>
<evidence type="ECO:0000256" key="2">
    <source>
        <dbReference type="ARBA" id="ARBA00008417"/>
    </source>
</evidence>
<evidence type="ECO:0000256" key="6">
    <source>
        <dbReference type="ARBA" id="ARBA00022692"/>
    </source>
</evidence>
<evidence type="ECO:0000256" key="4">
    <source>
        <dbReference type="ARBA" id="ARBA00022448"/>
    </source>
</evidence>
<dbReference type="PIRSF" id="PIRSF006603">
    <property type="entry name" value="DinF"/>
    <property type="match status" value="1"/>
</dbReference>